<accession>A0ABU1BRE7</accession>
<dbReference type="EMBL" id="JAUYVH010000010">
    <property type="protein sequence ID" value="MDQ9171602.1"/>
    <property type="molecule type" value="Genomic_DNA"/>
</dbReference>
<gene>
    <name evidence="2" type="ORF">Q8A64_14400</name>
</gene>
<keyword evidence="3" id="KW-1185">Reference proteome</keyword>
<feature type="transmembrane region" description="Helical" evidence="1">
    <location>
        <begin position="48"/>
        <end position="69"/>
    </location>
</feature>
<feature type="transmembrane region" description="Helical" evidence="1">
    <location>
        <begin position="123"/>
        <end position="141"/>
    </location>
</feature>
<proteinExistence type="predicted"/>
<dbReference type="Proteomes" id="UP001225596">
    <property type="component" value="Unassembled WGS sequence"/>
</dbReference>
<feature type="transmembrane region" description="Helical" evidence="1">
    <location>
        <begin position="14"/>
        <end position="36"/>
    </location>
</feature>
<keyword evidence="1" id="KW-1133">Transmembrane helix</keyword>
<dbReference type="RefSeq" id="WP_338437535.1">
    <property type="nucleotide sequence ID" value="NZ_JAUYVH010000010.1"/>
</dbReference>
<evidence type="ECO:0000313" key="3">
    <source>
        <dbReference type="Proteomes" id="UP001225596"/>
    </source>
</evidence>
<reference evidence="2 3" key="1">
    <citation type="submission" date="2023-08" db="EMBL/GenBank/DDBJ databases">
        <title>Oxalobacteraceae gen .nov., isolated from river sludge outside the plant.</title>
        <authorList>
            <person name="Zhao S.Y."/>
        </authorList>
    </citation>
    <scope>NUCLEOTIDE SEQUENCE [LARGE SCALE GENOMIC DNA]</scope>
    <source>
        <strain evidence="2 3">R-40</strain>
    </source>
</reference>
<keyword evidence="1" id="KW-0812">Transmembrane</keyword>
<keyword evidence="1" id="KW-0472">Membrane</keyword>
<protein>
    <submittedName>
        <fullName evidence="2">Uncharacterized protein</fullName>
    </submittedName>
</protein>
<name>A0ABU1BRE7_9BURK</name>
<comment type="caution">
    <text evidence="2">The sequence shown here is derived from an EMBL/GenBank/DDBJ whole genome shotgun (WGS) entry which is preliminary data.</text>
</comment>
<organism evidence="2 3">
    <name type="scientific">Keguizhuia sedimenti</name>
    <dbReference type="NCBI Taxonomy" id="3064264"/>
    <lineage>
        <taxon>Bacteria</taxon>
        <taxon>Pseudomonadati</taxon>
        <taxon>Pseudomonadota</taxon>
        <taxon>Betaproteobacteria</taxon>
        <taxon>Burkholderiales</taxon>
        <taxon>Oxalobacteraceae</taxon>
        <taxon>Keguizhuia</taxon>
    </lineage>
</organism>
<evidence type="ECO:0000256" key="1">
    <source>
        <dbReference type="SAM" id="Phobius"/>
    </source>
</evidence>
<sequence>MPANATLPNEQRPFVFGALAAGILLLIYFGALTLVSGWSFAVAQFVQFWYYILLLAVGFGIQVGLFVRLRQIIGQAGQSGAVMATSGTASTAAMVSCCAHYLATVAPVLGATGLVTFATQFQVELFWVGLLFNFAGIVYIGDKVLKASREHAQCQA</sequence>
<evidence type="ECO:0000313" key="2">
    <source>
        <dbReference type="EMBL" id="MDQ9171602.1"/>
    </source>
</evidence>